<dbReference type="InterPro" id="IPR000515">
    <property type="entry name" value="MetI-like"/>
</dbReference>
<keyword evidence="6 7" id="KW-0472">Membrane</keyword>
<dbReference type="SUPFAM" id="SSF161098">
    <property type="entry name" value="MetI-like"/>
    <property type="match status" value="1"/>
</dbReference>
<comment type="subcellular location">
    <subcellularLocation>
        <location evidence="1 7">Cell membrane</location>
        <topology evidence="1 7">Multi-pass membrane protein</topology>
    </subcellularLocation>
</comment>
<evidence type="ECO:0000256" key="7">
    <source>
        <dbReference type="RuleBase" id="RU363032"/>
    </source>
</evidence>
<comment type="similarity">
    <text evidence="7">Belongs to the binding-protein-dependent transport system permease family.</text>
</comment>
<evidence type="ECO:0000256" key="2">
    <source>
        <dbReference type="ARBA" id="ARBA00022448"/>
    </source>
</evidence>
<feature type="transmembrane region" description="Helical" evidence="7">
    <location>
        <begin position="265"/>
        <end position="285"/>
    </location>
</feature>
<keyword evidence="10" id="KW-1185">Reference proteome</keyword>
<proteinExistence type="inferred from homology"/>
<protein>
    <submittedName>
        <fullName evidence="9">Carbohydrate ABC transporter permease</fullName>
    </submittedName>
</protein>
<organism evidence="9 10">
    <name type="scientific">Marinactinospora rubrisoli</name>
    <dbReference type="NCBI Taxonomy" id="2715399"/>
    <lineage>
        <taxon>Bacteria</taxon>
        <taxon>Bacillati</taxon>
        <taxon>Actinomycetota</taxon>
        <taxon>Actinomycetes</taxon>
        <taxon>Streptosporangiales</taxon>
        <taxon>Nocardiopsidaceae</taxon>
        <taxon>Marinactinospora</taxon>
    </lineage>
</organism>
<dbReference type="PANTHER" id="PTHR43227">
    <property type="entry name" value="BLL4140 PROTEIN"/>
    <property type="match status" value="1"/>
</dbReference>
<evidence type="ECO:0000313" key="9">
    <source>
        <dbReference type="EMBL" id="MFC7328969.1"/>
    </source>
</evidence>
<evidence type="ECO:0000256" key="3">
    <source>
        <dbReference type="ARBA" id="ARBA00022475"/>
    </source>
</evidence>
<dbReference type="CDD" id="cd06261">
    <property type="entry name" value="TM_PBP2"/>
    <property type="match status" value="1"/>
</dbReference>
<feature type="transmembrane region" description="Helical" evidence="7">
    <location>
        <begin position="12"/>
        <end position="31"/>
    </location>
</feature>
<evidence type="ECO:0000259" key="8">
    <source>
        <dbReference type="PROSITE" id="PS50928"/>
    </source>
</evidence>
<keyword evidence="2 7" id="KW-0813">Transport</keyword>
<dbReference type="Gene3D" id="1.10.3720.10">
    <property type="entry name" value="MetI-like"/>
    <property type="match status" value="1"/>
</dbReference>
<feature type="transmembrane region" description="Helical" evidence="7">
    <location>
        <begin position="157"/>
        <end position="178"/>
    </location>
</feature>
<dbReference type="InterPro" id="IPR050809">
    <property type="entry name" value="UgpAE/MalFG_permease"/>
</dbReference>
<evidence type="ECO:0000256" key="1">
    <source>
        <dbReference type="ARBA" id="ARBA00004651"/>
    </source>
</evidence>
<dbReference type="PROSITE" id="PS50928">
    <property type="entry name" value="ABC_TM1"/>
    <property type="match status" value="1"/>
</dbReference>
<evidence type="ECO:0000256" key="4">
    <source>
        <dbReference type="ARBA" id="ARBA00022692"/>
    </source>
</evidence>
<sequence length="295" mass="32633">MSTAPARRPASWSGAGFVLPFALVYGVFLVWPTLAGLWSSFFDQSLTGRPAAFVGTANWSEMLSDPAVWSSLWNTVVFTALSTPPLVLTGLALALLTQRVRRLGWLLRFSFFAPYLLPVAVVTLIWVWLYQPGFGLFNAGLARIGLPEVGWLSDERVAMLAVVVTTTWWTAGFNYLLYLAALQGIPRPVYEAAELDGAGAWQRLTRITLPMLRRVTGLVVVLQLVASLKIFDQVYLMTRGGPNLATRPLIQYVYETGFGVFRTGYASAVAYMFLALLILVSLVQFRLTATKEDRP</sequence>
<dbReference type="Pfam" id="PF00528">
    <property type="entry name" value="BPD_transp_1"/>
    <property type="match status" value="1"/>
</dbReference>
<gene>
    <name evidence="9" type="ORF">ACFQRF_14580</name>
</gene>
<feature type="domain" description="ABC transmembrane type-1" evidence="8">
    <location>
        <begin position="72"/>
        <end position="284"/>
    </location>
</feature>
<name>A0ABW2KIG5_9ACTN</name>
<feature type="transmembrane region" description="Helical" evidence="7">
    <location>
        <begin position="109"/>
        <end position="129"/>
    </location>
</feature>
<feature type="transmembrane region" description="Helical" evidence="7">
    <location>
        <begin position="72"/>
        <end position="97"/>
    </location>
</feature>
<comment type="caution">
    <text evidence="9">The sequence shown here is derived from an EMBL/GenBank/DDBJ whole genome shotgun (WGS) entry which is preliminary data.</text>
</comment>
<reference evidence="10" key="1">
    <citation type="journal article" date="2019" name="Int. J. Syst. Evol. Microbiol.">
        <title>The Global Catalogue of Microorganisms (GCM) 10K type strain sequencing project: providing services to taxonomists for standard genome sequencing and annotation.</title>
        <authorList>
            <consortium name="The Broad Institute Genomics Platform"/>
            <consortium name="The Broad Institute Genome Sequencing Center for Infectious Disease"/>
            <person name="Wu L."/>
            <person name="Ma J."/>
        </authorList>
    </citation>
    <scope>NUCLEOTIDE SEQUENCE [LARGE SCALE GENOMIC DNA]</scope>
    <source>
        <strain evidence="10">CGMCC 4.7382</strain>
    </source>
</reference>
<feature type="transmembrane region" description="Helical" evidence="7">
    <location>
        <begin position="211"/>
        <end position="231"/>
    </location>
</feature>
<evidence type="ECO:0000313" key="10">
    <source>
        <dbReference type="Proteomes" id="UP001596540"/>
    </source>
</evidence>
<dbReference type="RefSeq" id="WP_379871619.1">
    <property type="nucleotide sequence ID" value="NZ_JBHTBH010000006.1"/>
</dbReference>
<dbReference type="EMBL" id="JBHTBH010000006">
    <property type="protein sequence ID" value="MFC7328969.1"/>
    <property type="molecule type" value="Genomic_DNA"/>
</dbReference>
<keyword evidence="4 7" id="KW-0812">Transmembrane</keyword>
<dbReference type="InterPro" id="IPR035906">
    <property type="entry name" value="MetI-like_sf"/>
</dbReference>
<dbReference type="Proteomes" id="UP001596540">
    <property type="component" value="Unassembled WGS sequence"/>
</dbReference>
<accession>A0ABW2KIG5</accession>
<dbReference type="PANTHER" id="PTHR43227:SF8">
    <property type="entry name" value="DIACETYLCHITOBIOSE UPTAKE SYSTEM PERMEASE PROTEIN DASB"/>
    <property type="match status" value="1"/>
</dbReference>
<evidence type="ECO:0000256" key="6">
    <source>
        <dbReference type="ARBA" id="ARBA00023136"/>
    </source>
</evidence>
<keyword evidence="3" id="KW-1003">Cell membrane</keyword>
<keyword evidence="5 7" id="KW-1133">Transmembrane helix</keyword>
<evidence type="ECO:0000256" key="5">
    <source>
        <dbReference type="ARBA" id="ARBA00022989"/>
    </source>
</evidence>